<dbReference type="PANTHER" id="PTHR33544:SF14">
    <property type="entry name" value="PROTEIN, PUTATIVE-RELATED"/>
    <property type="match status" value="1"/>
</dbReference>
<dbReference type="eggNOG" id="ENOG502S38Z">
    <property type="taxonomic scope" value="Eukaryota"/>
</dbReference>
<reference evidence="1 2" key="1">
    <citation type="submission" date="2014-04" db="EMBL/GenBank/DDBJ databases">
        <authorList>
            <consortium name="International Citrus Genome Consortium"/>
            <person name="Gmitter F."/>
            <person name="Chen C."/>
            <person name="Farmerie W."/>
            <person name="Harkins T."/>
            <person name="Desany B."/>
            <person name="Mohiuddin M."/>
            <person name="Kodira C."/>
            <person name="Borodovsky M."/>
            <person name="Lomsadze A."/>
            <person name="Burns P."/>
            <person name="Jenkins J."/>
            <person name="Prochnik S."/>
            <person name="Shu S."/>
            <person name="Chapman J."/>
            <person name="Pitluck S."/>
            <person name="Schmutz J."/>
            <person name="Rokhsar D."/>
        </authorList>
    </citation>
    <scope>NUCLEOTIDE SEQUENCE</scope>
</reference>
<accession>A0A067GDP1</accession>
<dbReference type="InterPro" id="IPR040344">
    <property type="entry name" value="At3g17950-like"/>
</dbReference>
<gene>
    <name evidence="1" type="ORF">CISIN_1g039766mg</name>
</gene>
<dbReference type="PaxDb" id="2711-XP_006467736.1"/>
<name>A0A067GDP1_CITSI</name>
<dbReference type="Proteomes" id="UP000027120">
    <property type="component" value="Unassembled WGS sequence"/>
</dbReference>
<evidence type="ECO:0000313" key="1">
    <source>
        <dbReference type="EMBL" id="KDO77679.1"/>
    </source>
</evidence>
<proteinExistence type="predicted"/>
<keyword evidence="2" id="KW-1185">Reference proteome</keyword>
<protein>
    <submittedName>
        <fullName evidence="1">Uncharacterized protein</fullName>
    </submittedName>
</protein>
<dbReference type="AlphaFoldDB" id="A0A067GDP1"/>
<evidence type="ECO:0000313" key="2">
    <source>
        <dbReference type="Proteomes" id="UP000027120"/>
    </source>
</evidence>
<sequence length="174" mass="19202">MLTNSLLTSPSILVPCADCSSPMATEEHEMSTGWPLGLEIMSTRLRVTESLQSQAVRAPAPAPAEEPYSIHVRAISFSSFSSSNLDTESTASFFQDNSVSLGRLIGFKAGNRRSLYFPNAIRFEEHERIRRTSSDMSKGHGICIPLLKMSRSRIKTKTVTHDGHGMRPNDQCLS</sequence>
<dbReference type="EMBL" id="KK784879">
    <property type="protein sequence ID" value="KDO77679.1"/>
    <property type="molecule type" value="Genomic_DNA"/>
</dbReference>
<organism evidence="1 2">
    <name type="scientific">Citrus sinensis</name>
    <name type="common">Sweet orange</name>
    <name type="synonym">Citrus aurantium var. sinensis</name>
    <dbReference type="NCBI Taxonomy" id="2711"/>
    <lineage>
        <taxon>Eukaryota</taxon>
        <taxon>Viridiplantae</taxon>
        <taxon>Streptophyta</taxon>
        <taxon>Embryophyta</taxon>
        <taxon>Tracheophyta</taxon>
        <taxon>Spermatophyta</taxon>
        <taxon>Magnoliopsida</taxon>
        <taxon>eudicotyledons</taxon>
        <taxon>Gunneridae</taxon>
        <taxon>Pentapetalae</taxon>
        <taxon>rosids</taxon>
        <taxon>malvids</taxon>
        <taxon>Sapindales</taxon>
        <taxon>Rutaceae</taxon>
        <taxon>Aurantioideae</taxon>
        <taxon>Citrus</taxon>
    </lineage>
</organism>
<dbReference type="PANTHER" id="PTHR33544">
    <property type="entry name" value="DUF4005 DOMAIN-CONTAINING PROTEIN-RELATED"/>
    <property type="match status" value="1"/>
</dbReference>